<protein>
    <recommendedName>
        <fullName evidence="3">Cyclic di-GMP-binding protein</fullName>
    </recommendedName>
</protein>
<evidence type="ECO:0000313" key="2">
    <source>
        <dbReference type="Proteomes" id="UP000637980"/>
    </source>
</evidence>
<organism evidence="1 2">
    <name type="scientific">Pseudovibrio japonicus</name>
    <dbReference type="NCBI Taxonomy" id="366534"/>
    <lineage>
        <taxon>Bacteria</taxon>
        <taxon>Pseudomonadati</taxon>
        <taxon>Pseudomonadota</taxon>
        <taxon>Alphaproteobacteria</taxon>
        <taxon>Hyphomicrobiales</taxon>
        <taxon>Stappiaceae</taxon>
        <taxon>Pseudovibrio</taxon>
    </lineage>
</organism>
<dbReference type="Pfam" id="PF19596">
    <property type="entry name" value="DUF6101"/>
    <property type="match status" value="1"/>
</dbReference>
<reference evidence="2" key="1">
    <citation type="journal article" date="2019" name="Int. J. Syst. Evol. Microbiol.">
        <title>The Global Catalogue of Microorganisms (GCM) 10K type strain sequencing project: providing services to taxonomists for standard genome sequencing and annotation.</title>
        <authorList>
            <consortium name="The Broad Institute Genomics Platform"/>
            <consortium name="The Broad Institute Genome Sequencing Center for Infectious Disease"/>
            <person name="Wu L."/>
            <person name="Ma J."/>
        </authorList>
    </citation>
    <scope>NUCLEOTIDE SEQUENCE [LARGE SCALE GENOMIC DNA]</scope>
    <source>
        <strain evidence="2">KCTC 12861</strain>
    </source>
</reference>
<dbReference type="EMBL" id="BMXE01000001">
    <property type="protein sequence ID" value="GHB22113.1"/>
    <property type="molecule type" value="Genomic_DNA"/>
</dbReference>
<comment type="caution">
    <text evidence="1">The sequence shown here is derived from an EMBL/GenBank/DDBJ whole genome shotgun (WGS) entry which is preliminary data.</text>
</comment>
<accession>A0ABQ3E0H3</accession>
<name>A0ABQ3E0H3_9HYPH</name>
<gene>
    <name evidence="1" type="ORF">GCM10007094_07830</name>
</gene>
<dbReference type="InterPro" id="IPR046083">
    <property type="entry name" value="DUF6101"/>
</dbReference>
<evidence type="ECO:0000313" key="1">
    <source>
        <dbReference type="EMBL" id="GHB22113.1"/>
    </source>
</evidence>
<evidence type="ECO:0008006" key="3">
    <source>
        <dbReference type="Google" id="ProtNLM"/>
    </source>
</evidence>
<proteinExistence type="predicted"/>
<keyword evidence="2" id="KW-1185">Reference proteome</keyword>
<dbReference type="Proteomes" id="UP000637980">
    <property type="component" value="Unassembled WGS sequence"/>
</dbReference>
<dbReference type="RefSeq" id="WP_189435422.1">
    <property type="nucleotide sequence ID" value="NZ_BMXE01000001.1"/>
</dbReference>
<sequence length="202" mass="22741">MINYKSQFPGDASNDNRLNRVRMSLPFRMQANLPDDLLETPGVNRSDIRIDADKVLIRRDMGGLPLTLTVPLGSYSGIAAKVSVNEMSGELDYQIILLHRDHALSIPLYLNTDMDLTADHWEAWSNALALPLLTLDDDGTCKLARLGLSACSQGEALPRRKLRALTERRPRFLVVRKTGKPTPLQKFLASSRRFTSLRRRNT</sequence>